<organism evidence="1 2">
    <name type="scientific">Plasmodium gonderi</name>
    <dbReference type="NCBI Taxonomy" id="77519"/>
    <lineage>
        <taxon>Eukaryota</taxon>
        <taxon>Sar</taxon>
        <taxon>Alveolata</taxon>
        <taxon>Apicomplexa</taxon>
        <taxon>Aconoidasida</taxon>
        <taxon>Haemosporida</taxon>
        <taxon>Plasmodiidae</taxon>
        <taxon>Plasmodium</taxon>
        <taxon>Plasmodium (Plasmodium)</taxon>
    </lineage>
</organism>
<dbReference type="OMA" id="PYFLQRY"/>
<reference evidence="2" key="1">
    <citation type="submission" date="2017-04" db="EMBL/GenBank/DDBJ databases">
        <title>Plasmodium gonderi genome.</title>
        <authorList>
            <person name="Arisue N."/>
            <person name="Honma H."/>
            <person name="Kawai S."/>
            <person name="Tougan T."/>
            <person name="Tanabe K."/>
            <person name="Horii T."/>
        </authorList>
    </citation>
    <scope>NUCLEOTIDE SEQUENCE [LARGE SCALE GENOMIC DNA]</scope>
    <source>
        <strain evidence="2">ATCC 30045</strain>
    </source>
</reference>
<sequence>MSSCNILLCINKFLPMRKVKRRIVGNNNKYALVRPADNITYDPFWCKSSNIFIGQRKERWYSIYVHKELAKHNDEETFKNEYNDETRFLHEEINEDYRKYGEKVKDGCKKKMLNELILLKNKRLRDCQKLKLISKNIYKNISFYNLHEISDVLECTYFFSIILKKEDMHKLIKRLKVLTFNKKKDNVMYKIILNFLRIKIPREYEDKKLIATFNTFLNDLLSFWLVRPPSDIPMSNYLDYIYFVKETQLIVHNDFCSWFDKNYYDNLLLSFLQSFQYSIVRQNRNLDFLFIKEVIDILSKLNCQTDVLNMYNFTIPIFIKDFHLIVECIGNKNTFDGTSILIPYFSERYKLFKKLNFRVLLLYKHVLPHNEEDKLNFVKQALYDIIK</sequence>
<dbReference type="OrthoDB" id="370994at2759"/>
<dbReference type="Proteomes" id="UP000195521">
    <property type="component" value="Unassembled WGS sequence"/>
</dbReference>
<accession>A0A1Y1JPP9</accession>
<comment type="caution">
    <text evidence="1">The sequence shown here is derived from an EMBL/GenBank/DDBJ whole genome shotgun (WGS) entry which is preliminary data.</text>
</comment>
<keyword evidence="2" id="KW-1185">Reference proteome</keyword>
<dbReference type="AlphaFoldDB" id="A0A1Y1JPP9"/>
<dbReference type="RefSeq" id="XP_028545401.1">
    <property type="nucleotide sequence ID" value="XM_028689600.1"/>
</dbReference>
<gene>
    <name evidence="1" type="ORF">PGO_130840</name>
</gene>
<name>A0A1Y1JPP9_PLAGO</name>
<evidence type="ECO:0000313" key="2">
    <source>
        <dbReference type="Proteomes" id="UP000195521"/>
    </source>
</evidence>
<protein>
    <submittedName>
        <fullName evidence="1">Uncharacterized protein</fullName>
    </submittedName>
</protein>
<dbReference type="GeneID" id="39749550"/>
<dbReference type="EMBL" id="BDQF01000014">
    <property type="protein sequence ID" value="GAW82812.1"/>
    <property type="molecule type" value="Genomic_DNA"/>
</dbReference>
<proteinExistence type="predicted"/>
<evidence type="ECO:0000313" key="1">
    <source>
        <dbReference type="EMBL" id="GAW82812.1"/>
    </source>
</evidence>